<sequence>MSNQVLRHTREGIDAEILVLQERIRSLRSSRNALSLVHCLPPEVMVQVFTWVQILCHEVGPWGDIDPSILPKWIRVTHVFQHWRNIALSSQALYSTVLSHNLRYFKGALELAGSAPLSLIDSVDFQRENDAIKWDNKELQELVVSILPRVRSLWLEEPSAKFLHPLLKKSDLNLEQLTVSYWRTLSRSMFPRSLRYLRLHIYHPKLRFSHWLSGLSNMVELTLDLDHDSKSAMAIDILSSVLDGMPRLISLELGFMLKPTSVQADRAAPITPKLQNLSLNDDPDHIAEFLPWLSFASRFTIELKPFTLRVNNGMDWSSFFEQLGQVFRPLSAALRVVEVAWKENWRQRDAEILFHERAGESPCLRIFGPVIDKRRFDAWLKAAGALPRGLGHIESLTMDTPVELAGWRDSPWHGIGTLRQLTLCNAQISFAYLEYLTALEAEGDRSGESVSFASLEELSLHGIHYDHDLETKVQAALVKRMGRGVKLRKLGLYDCNISQDSVLQLSKVVDLVEHSVKKAAEGI</sequence>
<organism evidence="1 2">
    <name type="scientific">Pluteus cervinus</name>
    <dbReference type="NCBI Taxonomy" id="181527"/>
    <lineage>
        <taxon>Eukaryota</taxon>
        <taxon>Fungi</taxon>
        <taxon>Dikarya</taxon>
        <taxon>Basidiomycota</taxon>
        <taxon>Agaricomycotina</taxon>
        <taxon>Agaricomycetes</taxon>
        <taxon>Agaricomycetidae</taxon>
        <taxon>Agaricales</taxon>
        <taxon>Pluteineae</taxon>
        <taxon>Pluteaceae</taxon>
        <taxon>Pluteus</taxon>
    </lineage>
</organism>
<protein>
    <submittedName>
        <fullName evidence="1">Uncharacterized protein</fullName>
    </submittedName>
</protein>
<proteinExistence type="predicted"/>
<reference evidence="1 2" key="1">
    <citation type="journal article" date="2019" name="Nat. Ecol. Evol.">
        <title>Megaphylogeny resolves global patterns of mushroom evolution.</title>
        <authorList>
            <person name="Varga T."/>
            <person name="Krizsan K."/>
            <person name="Foldi C."/>
            <person name="Dima B."/>
            <person name="Sanchez-Garcia M."/>
            <person name="Sanchez-Ramirez S."/>
            <person name="Szollosi G.J."/>
            <person name="Szarkandi J.G."/>
            <person name="Papp V."/>
            <person name="Albert L."/>
            <person name="Andreopoulos W."/>
            <person name="Angelini C."/>
            <person name="Antonin V."/>
            <person name="Barry K.W."/>
            <person name="Bougher N.L."/>
            <person name="Buchanan P."/>
            <person name="Buyck B."/>
            <person name="Bense V."/>
            <person name="Catcheside P."/>
            <person name="Chovatia M."/>
            <person name="Cooper J."/>
            <person name="Damon W."/>
            <person name="Desjardin D."/>
            <person name="Finy P."/>
            <person name="Geml J."/>
            <person name="Haridas S."/>
            <person name="Hughes K."/>
            <person name="Justo A."/>
            <person name="Karasinski D."/>
            <person name="Kautmanova I."/>
            <person name="Kiss B."/>
            <person name="Kocsube S."/>
            <person name="Kotiranta H."/>
            <person name="LaButti K.M."/>
            <person name="Lechner B.E."/>
            <person name="Liimatainen K."/>
            <person name="Lipzen A."/>
            <person name="Lukacs Z."/>
            <person name="Mihaltcheva S."/>
            <person name="Morgado L.N."/>
            <person name="Niskanen T."/>
            <person name="Noordeloos M.E."/>
            <person name="Ohm R.A."/>
            <person name="Ortiz-Santana B."/>
            <person name="Ovrebo C."/>
            <person name="Racz N."/>
            <person name="Riley R."/>
            <person name="Savchenko A."/>
            <person name="Shiryaev A."/>
            <person name="Soop K."/>
            <person name="Spirin V."/>
            <person name="Szebenyi C."/>
            <person name="Tomsovsky M."/>
            <person name="Tulloss R.E."/>
            <person name="Uehling J."/>
            <person name="Grigoriev I.V."/>
            <person name="Vagvolgyi C."/>
            <person name="Papp T."/>
            <person name="Martin F.M."/>
            <person name="Miettinen O."/>
            <person name="Hibbett D.S."/>
            <person name="Nagy L.G."/>
        </authorList>
    </citation>
    <scope>NUCLEOTIDE SEQUENCE [LARGE SCALE GENOMIC DNA]</scope>
    <source>
        <strain evidence="1 2">NL-1719</strain>
    </source>
</reference>
<evidence type="ECO:0000313" key="2">
    <source>
        <dbReference type="Proteomes" id="UP000308600"/>
    </source>
</evidence>
<dbReference type="EMBL" id="ML208304">
    <property type="protein sequence ID" value="TFK71011.1"/>
    <property type="molecule type" value="Genomic_DNA"/>
</dbReference>
<name>A0ACD3B045_9AGAR</name>
<keyword evidence="2" id="KW-1185">Reference proteome</keyword>
<evidence type="ECO:0000313" key="1">
    <source>
        <dbReference type="EMBL" id="TFK71011.1"/>
    </source>
</evidence>
<dbReference type="Proteomes" id="UP000308600">
    <property type="component" value="Unassembled WGS sequence"/>
</dbReference>
<gene>
    <name evidence="1" type="ORF">BDN72DRAFT_856522</name>
</gene>
<accession>A0ACD3B045</accession>